<evidence type="ECO:0000256" key="4">
    <source>
        <dbReference type="ARBA" id="ARBA00023136"/>
    </source>
</evidence>
<dbReference type="InterPro" id="IPR011701">
    <property type="entry name" value="MFS"/>
</dbReference>
<feature type="transmembrane region" description="Helical" evidence="5">
    <location>
        <begin position="385"/>
        <end position="404"/>
    </location>
</feature>
<dbReference type="EMBL" id="SMRP01000015">
    <property type="protein sequence ID" value="TDG20525.1"/>
    <property type="molecule type" value="Genomic_DNA"/>
</dbReference>
<organism evidence="7 8">
    <name type="scientific">Paraburkholderia silviterrae</name>
    <dbReference type="NCBI Taxonomy" id="2528715"/>
    <lineage>
        <taxon>Bacteria</taxon>
        <taxon>Pseudomonadati</taxon>
        <taxon>Pseudomonadota</taxon>
        <taxon>Betaproteobacteria</taxon>
        <taxon>Burkholderiales</taxon>
        <taxon>Burkholderiaceae</taxon>
        <taxon>Paraburkholderia</taxon>
    </lineage>
</organism>
<evidence type="ECO:0000256" key="1">
    <source>
        <dbReference type="ARBA" id="ARBA00004141"/>
    </source>
</evidence>
<evidence type="ECO:0000256" key="3">
    <source>
        <dbReference type="ARBA" id="ARBA00022989"/>
    </source>
</evidence>
<feature type="transmembrane region" description="Helical" evidence="5">
    <location>
        <begin position="350"/>
        <end position="373"/>
    </location>
</feature>
<sequence length="431" mass="45281">MDTQFDPRSAWRVALLLLVFMMINFVDKIVVGMLAVPIMNELKITPAQFGVIGSSFFWLFSLGGIAGGFLANRIAARWVLLAMAIAWAACQIPLAFSASVAVFVTARMVLGLTEGPAYPVAIHAAYKWFPPAKRILPVSLFGAGAAFGLLLAGVGVPLISQHWGWRANFSLLFVSGLVWAAVWLKFGKEGAIDDAPAAGAVRERVPYRVLLTDPTVLASMLMLFVSYWAIVLIFTWLPAYFQLGLGYDAATAGRLFALAIAIGIPASLTVSFAVQRLMARGISSRAARGWSAAACQVVGGVMFMCLVVPGLTLVAREAAIVCVIAFGAFSYTMSPAILDEVTPGAQRGAMLAIANSVASIAGIVAPILTGRLVGVGHGASGYEQGFLLCGALLVAGSVVGAIFVNPARTLERLRGSARAGSGRARLSGEQA</sequence>
<gene>
    <name evidence="7" type="ORF">EYW47_25430</name>
</gene>
<dbReference type="InterPro" id="IPR050382">
    <property type="entry name" value="MFS_Na/Anion_cotransporter"/>
</dbReference>
<dbReference type="OrthoDB" id="4474610at2"/>
<reference evidence="7 8" key="1">
    <citation type="submission" date="2019-03" db="EMBL/GenBank/DDBJ databases">
        <title>Paraburkholderia sp. 4M-K11, isolated from subtropical forest soil.</title>
        <authorList>
            <person name="Gao Z.-H."/>
            <person name="Qiu L.-H."/>
        </authorList>
    </citation>
    <scope>NUCLEOTIDE SEQUENCE [LARGE SCALE GENOMIC DNA]</scope>
    <source>
        <strain evidence="7 8">4M-K11</strain>
    </source>
</reference>
<keyword evidence="2 5" id="KW-0812">Transmembrane</keyword>
<name>A0A4R5M532_9BURK</name>
<feature type="transmembrane region" description="Helical" evidence="5">
    <location>
        <begin position="290"/>
        <end position="312"/>
    </location>
</feature>
<evidence type="ECO:0000256" key="5">
    <source>
        <dbReference type="SAM" id="Phobius"/>
    </source>
</evidence>
<evidence type="ECO:0000313" key="7">
    <source>
        <dbReference type="EMBL" id="TDG20525.1"/>
    </source>
</evidence>
<feature type="transmembrane region" description="Helical" evidence="5">
    <location>
        <begin position="78"/>
        <end position="102"/>
    </location>
</feature>
<evidence type="ECO:0000259" key="6">
    <source>
        <dbReference type="PROSITE" id="PS50850"/>
    </source>
</evidence>
<dbReference type="RefSeq" id="WP_133197601.1">
    <property type="nucleotide sequence ID" value="NZ_JBHUCW010000005.1"/>
</dbReference>
<keyword evidence="8" id="KW-1185">Reference proteome</keyword>
<dbReference type="PROSITE" id="PS50850">
    <property type="entry name" value="MFS"/>
    <property type="match status" value="1"/>
</dbReference>
<dbReference type="InterPro" id="IPR020846">
    <property type="entry name" value="MFS_dom"/>
</dbReference>
<feature type="transmembrane region" description="Helical" evidence="5">
    <location>
        <begin position="216"/>
        <end position="236"/>
    </location>
</feature>
<keyword evidence="4 5" id="KW-0472">Membrane</keyword>
<dbReference type="GO" id="GO:0016020">
    <property type="term" value="C:membrane"/>
    <property type="evidence" value="ECO:0007669"/>
    <property type="project" value="UniProtKB-SubCell"/>
</dbReference>
<dbReference type="AlphaFoldDB" id="A0A4R5M532"/>
<accession>A0A4R5M532</accession>
<dbReference type="Gene3D" id="1.20.1250.20">
    <property type="entry name" value="MFS general substrate transporter like domains"/>
    <property type="match status" value="2"/>
</dbReference>
<feature type="transmembrane region" description="Helical" evidence="5">
    <location>
        <begin position="138"/>
        <end position="159"/>
    </location>
</feature>
<dbReference type="PANTHER" id="PTHR11662:SF450">
    <property type="entry name" value="BLR1003 PROTEIN"/>
    <property type="match status" value="1"/>
</dbReference>
<dbReference type="GO" id="GO:0022857">
    <property type="term" value="F:transmembrane transporter activity"/>
    <property type="evidence" value="ECO:0007669"/>
    <property type="project" value="InterPro"/>
</dbReference>
<dbReference type="PANTHER" id="PTHR11662">
    <property type="entry name" value="SOLUTE CARRIER FAMILY 17"/>
    <property type="match status" value="1"/>
</dbReference>
<feature type="transmembrane region" description="Helical" evidence="5">
    <location>
        <begin position="256"/>
        <end position="278"/>
    </location>
</feature>
<proteinExistence type="predicted"/>
<protein>
    <submittedName>
        <fullName evidence="7">MFS transporter</fullName>
    </submittedName>
</protein>
<feature type="transmembrane region" description="Helical" evidence="5">
    <location>
        <begin position="47"/>
        <end position="71"/>
    </location>
</feature>
<feature type="transmembrane region" description="Helical" evidence="5">
    <location>
        <begin position="12"/>
        <end position="35"/>
    </location>
</feature>
<dbReference type="Pfam" id="PF07690">
    <property type="entry name" value="MFS_1"/>
    <property type="match status" value="1"/>
</dbReference>
<feature type="transmembrane region" description="Helical" evidence="5">
    <location>
        <begin position="165"/>
        <end position="184"/>
    </location>
</feature>
<evidence type="ECO:0000313" key="8">
    <source>
        <dbReference type="Proteomes" id="UP000295722"/>
    </source>
</evidence>
<keyword evidence="3 5" id="KW-1133">Transmembrane helix</keyword>
<comment type="caution">
    <text evidence="7">The sequence shown here is derived from an EMBL/GenBank/DDBJ whole genome shotgun (WGS) entry which is preliminary data.</text>
</comment>
<dbReference type="SUPFAM" id="SSF103473">
    <property type="entry name" value="MFS general substrate transporter"/>
    <property type="match status" value="1"/>
</dbReference>
<feature type="domain" description="Major facilitator superfamily (MFS) profile" evidence="6">
    <location>
        <begin position="13"/>
        <end position="408"/>
    </location>
</feature>
<feature type="transmembrane region" description="Helical" evidence="5">
    <location>
        <begin position="318"/>
        <end position="338"/>
    </location>
</feature>
<dbReference type="Proteomes" id="UP000295722">
    <property type="component" value="Unassembled WGS sequence"/>
</dbReference>
<evidence type="ECO:0000256" key="2">
    <source>
        <dbReference type="ARBA" id="ARBA00022692"/>
    </source>
</evidence>
<dbReference type="InterPro" id="IPR036259">
    <property type="entry name" value="MFS_trans_sf"/>
</dbReference>
<comment type="subcellular location">
    <subcellularLocation>
        <location evidence="1">Membrane</location>
        <topology evidence="1">Multi-pass membrane protein</topology>
    </subcellularLocation>
</comment>